<dbReference type="EnsemblMetazoa" id="CLYHEMT007599.1">
    <property type="protein sequence ID" value="CLYHEMP007599.1"/>
    <property type="gene ID" value="CLYHEMG007599"/>
</dbReference>
<keyword evidence="6" id="KW-0238">DNA-binding</keyword>
<evidence type="ECO:0000256" key="8">
    <source>
        <dbReference type="PROSITE-ProRule" id="PRU00042"/>
    </source>
</evidence>
<keyword evidence="7" id="KW-0539">Nucleus</keyword>
<dbReference type="PROSITE" id="PS50157">
    <property type="entry name" value="ZINC_FINGER_C2H2_2"/>
    <property type="match status" value="2"/>
</dbReference>
<dbReference type="Proteomes" id="UP000594262">
    <property type="component" value="Unplaced"/>
</dbReference>
<evidence type="ECO:0000256" key="4">
    <source>
        <dbReference type="ARBA" id="ARBA00022771"/>
    </source>
</evidence>
<evidence type="ECO:0000259" key="9">
    <source>
        <dbReference type="PROSITE" id="PS50157"/>
    </source>
</evidence>
<feature type="domain" description="C2H2-type" evidence="9">
    <location>
        <begin position="17"/>
        <end position="46"/>
    </location>
</feature>
<protein>
    <recommendedName>
        <fullName evidence="9">C2H2-type domain-containing protein</fullName>
    </recommendedName>
</protein>
<dbReference type="OrthoDB" id="654211at2759"/>
<dbReference type="SUPFAM" id="SSF57667">
    <property type="entry name" value="beta-beta-alpha zinc fingers"/>
    <property type="match status" value="1"/>
</dbReference>
<keyword evidence="4 8" id="KW-0863">Zinc-finger</keyword>
<evidence type="ECO:0000256" key="5">
    <source>
        <dbReference type="ARBA" id="ARBA00022833"/>
    </source>
</evidence>
<dbReference type="PROSITE" id="PS00028">
    <property type="entry name" value="ZINC_FINGER_C2H2_1"/>
    <property type="match status" value="2"/>
</dbReference>
<dbReference type="GeneID" id="136808678"/>
<dbReference type="Pfam" id="PF00096">
    <property type="entry name" value="zf-C2H2"/>
    <property type="match status" value="1"/>
</dbReference>
<evidence type="ECO:0000256" key="3">
    <source>
        <dbReference type="ARBA" id="ARBA00022737"/>
    </source>
</evidence>
<comment type="subcellular location">
    <subcellularLocation>
        <location evidence="1">Nucleus</location>
    </subcellularLocation>
</comment>
<feature type="domain" description="C2H2-type" evidence="9">
    <location>
        <begin position="90"/>
        <end position="117"/>
    </location>
</feature>
<dbReference type="AlphaFoldDB" id="A0A7M5U8R2"/>
<dbReference type="GO" id="GO:0006357">
    <property type="term" value="P:regulation of transcription by RNA polymerase II"/>
    <property type="evidence" value="ECO:0007669"/>
    <property type="project" value="TreeGrafter"/>
</dbReference>
<keyword evidence="5" id="KW-0862">Zinc</keyword>
<sequence>MKTAADKKDRNKDLNEIQCTNTGCTEKFKWRMQLKRHLRKCNHERPIAKVKKYTFSDGHYVCNTCFKRTKHQPNMSRHVNNCNPKKAQIYACDLCAQTFEYKCRLVKHMKKHTSDSEKICPNCGKMFRRIDQFNLHKNLCEDFVPTFPEELESPCPSLNFHVESPESLISNTLEISNVDVVDANVDVIETENDQIVPGNTETVIQDLDLLSINSTPLSSRYNEVKDKSWSVRKQTQRKSANLENIIQNLTSPIKKGVISNVISNHKKTVEEILAYTDIDTIYEARVCEALLNDLKQMHKLRRYRAFHEKLNILFEEHLEEDNFLDWLADKPS</sequence>
<dbReference type="PANTHER" id="PTHR24404:SF114">
    <property type="entry name" value="KLUMPFUSS, ISOFORM B-RELATED"/>
    <property type="match status" value="1"/>
</dbReference>
<dbReference type="GO" id="GO:0000978">
    <property type="term" value="F:RNA polymerase II cis-regulatory region sequence-specific DNA binding"/>
    <property type="evidence" value="ECO:0007669"/>
    <property type="project" value="TreeGrafter"/>
</dbReference>
<organism evidence="10 11">
    <name type="scientific">Clytia hemisphaerica</name>
    <dbReference type="NCBI Taxonomy" id="252671"/>
    <lineage>
        <taxon>Eukaryota</taxon>
        <taxon>Metazoa</taxon>
        <taxon>Cnidaria</taxon>
        <taxon>Hydrozoa</taxon>
        <taxon>Hydroidolina</taxon>
        <taxon>Leptothecata</taxon>
        <taxon>Obeliida</taxon>
        <taxon>Clytiidae</taxon>
        <taxon>Clytia</taxon>
    </lineage>
</organism>
<dbReference type="GO" id="GO:0003700">
    <property type="term" value="F:DNA-binding transcription factor activity"/>
    <property type="evidence" value="ECO:0007669"/>
    <property type="project" value="TreeGrafter"/>
</dbReference>
<name>A0A7M5U8R2_9CNID</name>
<reference evidence="10" key="1">
    <citation type="submission" date="2021-01" db="UniProtKB">
        <authorList>
            <consortium name="EnsemblMetazoa"/>
        </authorList>
    </citation>
    <scope>IDENTIFICATION</scope>
</reference>
<evidence type="ECO:0000313" key="10">
    <source>
        <dbReference type="EnsemblMetazoa" id="CLYHEMP007599.1"/>
    </source>
</evidence>
<evidence type="ECO:0000256" key="6">
    <source>
        <dbReference type="ARBA" id="ARBA00023125"/>
    </source>
</evidence>
<evidence type="ECO:0000256" key="1">
    <source>
        <dbReference type="ARBA" id="ARBA00004123"/>
    </source>
</evidence>
<evidence type="ECO:0000313" key="11">
    <source>
        <dbReference type="Proteomes" id="UP000594262"/>
    </source>
</evidence>
<dbReference type="RefSeq" id="XP_066921324.1">
    <property type="nucleotide sequence ID" value="XM_067065223.1"/>
</dbReference>
<dbReference type="Gene3D" id="3.30.160.60">
    <property type="entry name" value="Classic Zinc Finger"/>
    <property type="match status" value="1"/>
</dbReference>
<evidence type="ECO:0000256" key="7">
    <source>
        <dbReference type="ARBA" id="ARBA00023242"/>
    </source>
</evidence>
<dbReference type="InterPro" id="IPR036236">
    <property type="entry name" value="Znf_C2H2_sf"/>
</dbReference>
<dbReference type="GO" id="GO:0005634">
    <property type="term" value="C:nucleus"/>
    <property type="evidence" value="ECO:0007669"/>
    <property type="project" value="UniProtKB-SubCell"/>
</dbReference>
<dbReference type="InterPro" id="IPR050589">
    <property type="entry name" value="Ikaros_C2H2-ZF"/>
</dbReference>
<dbReference type="InterPro" id="IPR013087">
    <property type="entry name" value="Znf_C2H2_type"/>
</dbReference>
<keyword evidence="11" id="KW-1185">Reference proteome</keyword>
<proteinExistence type="predicted"/>
<dbReference type="GO" id="GO:0008270">
    <property type="term" value="F:zinc ion binding"/>
    <property type="evidence" value="ECO:0007669"/>
    <property type="project" value="UniProtKB-KW"/>
</dbReference>
<dbReference type="SMART" id="SM00355">
    <property type="entry name" value="ZnF_C2H2"/>
    <property type="match status" value="4"/>
</dbReference>
<keyword evidence="2" id="KW-0479">Metal-binding</keyword>
<accession>A0A7M5U8R2</accession>
<dbReference type="PANTHER" id="PTHR24404">
    <property type="entry name" value="ZINC FINGER PROTEIN"/>
    <property type="match status" value="1"/>
</dbReference>
<keyword evidence="3" id="KW-0677">Repeat</keyword>
<evidence type="ECO:0000256" key="2">
    <source>
        <dbReference type="ARBA" id="ARBA00022723"/>
    </source>
</evidence>